<keyword evidence="5" id="KW-1185">Reference proteome</keyword>
<dbReference type="Pfam" id="PF00561">
    <property type="entry name" value="Abhydrolase_1"/>
    <property type="match status" value="1"/>
</dbReference>
<dbReference type="GO" id="GO:0055088">
    <property type="term" value="P:lipid homeostasis"/>
    <property type="evidence" value="ECO:0007669"/>
    <property type="project" value="TreeGrafter"/>
</dbReference>
<feature type="compositionally biased region" description="Polar residues" evidence="2">
    <location>
        <begin position="24"/>
        <end position="34"/>
    </location>
</feature>
<dbReference type="InterPro" id="IPR000073">
    <property type="entry name" value="AB_hydrolase_1"/>
</dbReference>
<name>H0GGM8_SACCK</name>
<feature type="domain" description="AB hydrolase-1" evidence="3">
    <location>
        <begin position="141"/>
        <end position="430"/>
    </location>
</feature>
<dbReference type="AlphaFoldDB" id="H0GGM8"/>
<dbReference type="GO" id="GO:0035965">
    <property type="term" value="P:cardiolipin acyl-chain remodeling"/>
    <property type="evidence" value="ECO:0007669"/>
    <property type="project" value="TreeGrafter"/>
</dbReference>
<comment type="similarity">
    <text evidence="1">Belongs to the peptidase S33 family. ABHD4/ABHD5 subfamily.</text>
</comment>
<dbReference type="SUPFAM" id="SSF53474">
    <property type="entry name" value="alpha/beta-Hydrolases"/>
    <property type="match status" value="1"/>
</dbReference>
<dbReference type="GO" id="GO:0006654">
    <property type="term" value="P:phosphatidic acid biosynthetic process"/>
    <property type="evidence" value="ECO:0007669"/>
    <property type="project" value="TreeGrafter"/>
</dbReference>
<dbReference type="InterPro" id="IPR029058">
    <property type="entry name" value="AB_hydrolase_fold"/>
</dbReference>
<dbReference type="OrthoDB" id="7457040at2759"/>
<gene>
    <name evidence="4" type="ORF">VIN7_1899</name>
</gene>
<dbReference type="Gene3D" id="3.40.50.1820">
    <property type="entry name" value="alpha/beta hydrolase"/>
    <property type="match status" value="1"/>
</dbReference>
<protein>
    <submittedName>
        <fullName evidence="4">YGR110W-like protein</fullName>
    </submittedName>
</protein>
<organism evidence="4 5">
    <name type="scientific">Saccharomyces cerevisiae x Saccharomyces kudriavzevii (strain VIN7)</name>
    <name type="common">Yeast</name>
    <dbReference type="NCBI Taxonomy" id="1095631"/>
    <lineage>
        <taxon>Eukaryota</taxon>
        <taxon>Fungi</taxon>
        <taxon>Dikarya</taxon>
        <taxon>Ascomycota</taxon>
        <taxon>Saccharomycotina</taxon>
        <taxon>Saccharomycetes</taxon>
        <taxon>Saccharomycetales</taxon>
        <taxon>Saccharomycetaceae</taxon>
        <taxon>Saccharomyces</taxon>
    </lineage>
</organism>
<evidence type="ECO:0000259" key="3">
    <source>
        <dbReference type="Pfam" id="PF00561"/>
    </source>
</evidence>
<evidence type="ECO:0000256" key="2">
    <source>
        <dbReference type="SAM" id="MobiDB-lite"/>
    </source>
</evidence>
<dbReference type="PhylomeDB" id="H0GGM8"/>
<accession>H0GGM8</accession>
<reference evidence="4 5" key="1">
    <citation type="journal article" date="2012" name="FEMS Yeast Res.">
        <title>The genome sequence of the wine yeast VIN7 reveals an allotriploid hybrid genome with Saccharomyces cerevisiae and Saccharomyces kudriavzevii origins.</title>
        <authorList>
            <person name="Borneman A.R."/>
            <person name="Desany B.A."/>
            <person name="Riches D."/>
            <person name="Affourtit J.P."/>
            <person name="Forgan A.H."/>
            <person name="Pretorius I.S."/>
            <person name="Egholm M."/>
            <person name="Chambers P.J."/>
        </authorList>
    </citation>
    <scope>NUCLEOTIDE SEQUENCE [LARGE SCALE GENOMIC DNA]</scope>
    <source>
        <strain evidence="4 5">VIN7</strain>
    </source>
</reference>
<dbReference type="EMBL" id="AGVY01000024">
    <property type="protein sequence ID" value="EHN06903.1"/>
    <property type="molecule type" value="Genomic_DNA"/>
</dbReference>
<dbReference type="GO" id="GO:0005743">
    <property type="term" value="C:mitochondrial inner membrane"/>
    <property type="evidence" value="ECO:0007669"/>
    <property type="project" value="TreeGrafter"/>
</dbReference>
<dbReference type="FunFam" id="3.40.50.1820:FF:000268">
    <property type="entry name" value="Carboxylic ester hydrolase"/>
    <property type="match status" value="1"/>
</dbReference>
<dbReference type="HOGENOM" id="CLU_017361_3_1_1"/>
<dbReference type="GO" id="GO:0042171">
    <property type="term" value="F:lysophosphatidic acid acyltransferase activity"/>
    <property type="evidence" value="ECO:0007669"/>
    <property type="project" value="TreeGrafter"/>
</dbReference>
<sequence>MFKSTLNSIIRRPLKGFQLLRGADSSNTRPQSPRASARDVTEKQILRTPSAPTAIPLREIIYRVPSLFPRPLEDSVKDFRDFIKNEDAFQTELLKTLPFYPTPSESKTARLIRTVVDDEGNYINEFCIRPRKTSVPEADLKHLVFIHGYGAGLGFFIKNFEDIPLLDNEWCIHAIDLPGYGFSSRPKFPFEYPRDNIHSVQDWFHERIHTWFSKRNLLNRPEKNIVMAHSLGSYLMALYLQKYKESPSFKKLILCSPAGVSYRDFNNTASEVEKWKPPPWWYVKLWDRNISPFTLVRNFRQLGSKITSGWSYRRFKHILNGDPEQSKRFEALHRYAYAIFNKRGSGEYLLSFALKCGGEPRLSLEQQLFDGKKSDILKNSNCDWLWLYGDDDWMDVNGGLRVSRFLKEKLKQKSNVIIVPHSGHHLYLDNYKFFNNILTKEMQKIK</sequence>
<comment type="caution">
    <text evidence="4">The sequence shown here is derived from an EMBL/GenBank/DDBJ whole genome shotgun (WGS) entry which is preliminary data.</text>
</comment>
<dbReference type="PANTHER" id="PTHR42886:SF29">
    <property type="entry name" value="PUMMELIG, ISOFORM A"/>
    <property type="match status" value="1"/>
</dbReference>
<dbReference type="Proteomes" id="UP000009009">
    <property type="component" value="Unassembled WGS sequence"/>
</dbReference>
<feature type="region of interest" description="Disordered" evidence="2">
    <location>
        <begin position="20"/>
        <end position="41"/>
    </location>
</feature>
<dbReference type="PANTHER" id="PTHR42886">
    <property type="entry name" value="RE40534P-RELATED"/>
    <property type="match status" value="1"/>
</dbReference>
<evidence type="ECO:0000313" key="5">
    <source>
        <dbReference type="Proteomes" id="UP000009009"/>
    </source>
</evidence>
<dbReference type="GO" id="GO:0004623">
    <property type="term" value="F:phospholipase A2 activity"/>
    <property type="evidence" value="ECO:0007669"/>
    <property type="project" value="TreeGrafter"/>
</dbReference>
<evidence type="ECO:0000256" key="1">
    <source>
        <dbReference type="ARBA" id="ARBA00038097"/>
    </source>
</evidence>
<evidence type="ECO:0000313" key="4">
    <source>
        <dbReference type="EMBL" id="EHN06903.1"/>
    </source>
</evidence>
<proteinExistence type="inferred from homology"/>